<evidence type="ECO:0000256" key="1">
    <source>
        <dbReference type="SAM" id="MobiDB-lite"/>
    </source>
</evidence>
<feature type="region of interest" description="Disordered" evidence="1">
    <location>
        <begin position="202"/>
        <end position="238"/>
    </location>
</feature>
<proteinExistence type="predicted"/>
<sequence>MPVYTTAVPLALTYSVPHRETGQRCGSRAGEPATARGIERNEKQGAWKPAQLVEHAGLEVDASNGQFKVALSADRKDPGRREAPAEHSEPCVAVGAGPGASYLQRAVPVGPLSRAPESTCGSSTSPTTARRHTDSSLFAWGRLYLKKPARVSVRGFWGGDELGCHITHLALAAIARTVQTFLKASRGRAVLLRPRCTSAGAPHFEGRGAEAEDAETVDAGSLAEEERAPGRGATAGVAWSHEAGQCKKDEVRHCRGHHQRSCSEGSSLWYREVVSALRSPANAAKSPSSEVVKWTPIVEGRCYPGRDQRPYSQEGSSLYHESEANEWADRLSRDNGVDNWWLNRRWFDWAQGQWGERTVDRFATDMQGLHMQGVVEGLHMQGVVEGSTCRG</sequence>
<reference evidence="2 3" key="1">
    <citation type="journal article" date="2015" name="Genome Biol. Evol.">
        <title>Comparative Genomics of a Bacterivorous Green Alga Reveals Evolutionary Causalities and Consequences of Phago-Mixotrophic Mode of Nutrition.</title>
        <authorList>
            <person name="Burns J.A."/>
            <person name="Paasch A."/>
            <person name="Narechania A."/>
            <person name="Kim E."/>
        </authorList>
    </citation>
    <scope>NUCLEOTIDE SEQUENCE [LARGE SCALE GENOMIC DNA]</scope>
    <source>
        <strain evidence="2 3">PLY_AMNH</strain>
    </source>
</reference>
<dbReference type="Proteomes" id="UP001190700">
    <property type="component" value="Unassembled WGS sequence"/>
</dbReference>
<accession>A0AAE0GB74</accession>
<dbReference type="EMBL" id="LGRX02007496">
    <property type="protein sequence ID" value="KAK3274884.1"/>
    <property type="molecule type" value="Genomic_DNA"/>
</dbReference>
<feature type="region of interest" description="Disordered" evidence="1">
    <location>
        <begin position="20"/>
        <end position="45"/>
    </location>
</feature>
<evidence type="ECO:0000313" key="2">
    <source>
        <dbReference type="EMBL" id="KAK3274884.1"/>
    </source>
</evidence>
<feature type="region of interest" description="Disordered" evidence="1">
    <location>
        <begin position="113"/>
        <end position="132"/>
    </location>
</feature>
<dbReference type="AlphaFoldDB" id="A0AAE0GB74"/>
<evidence type="ECO:0000313" key="3">
    <source>
        <dbReference type="Proteomes" id="UP001190700"/>
    </source>
</evidence>
<gene>
    <name evidence="2" type="ORF">CYMTET_16957</name>
</gene>
<comment type="caution">
    <text evidence="2">The sequence shown here is derived from an EMBL/GenBank/DDBJ whole genome shotgun (WGS) entry which is preliminary data.</text>
</comment>
<organism evidence="2 3">
    <name type="scientific">Cymbomonas tetramitiformis</name>
    <dbReference type="NCBI Taxonomy" id="36881"/>
    <lineage>
        <taxon>Eukaryota</taxon>
        <taxon>Viridiplantae</taxon>
        <taxon>Chlorophyta</taxon>
        <taxon>Pyramimonadophyceae</taxon>
        <taxon>Pyramimonadales</taxon>
        <taxon>Pyramimonadaceae</taxon>
        <taxon>Cymbomonas</taxon>
    </lineage>
</organism>
<name>A0AAE0GB74_9CHLO</name>
<feature type="compositionally biased region" description="Polar residues" evidence="1">
    <location>
        <begin position="119"/>
        <end position="128"/>
    </location>
</feature>
<protein>
    <submittedName>
        <fullName evidence="2">Uncharacterized protein</fullName>
    </submittedName>
</protein>
<keyword evidence="3" id="KW-1185">Reference proteome</keyword>